<accession>A0A2M8LCY3</accession>
<organism evidence="2 3">
    <name type="scientific">Candidatus Taylorbacteria bacterium CG10_big_fil_rev_8_21_14_0_10_41_48</name>
    <dbReference type="NCBI Taxonomy" id="1975024"/>
    <lineage>
        <taxon>Bacteria</taxon>
        <taxon>Candidatus Tayloriibacteriota</taxon>
    </lineage>
</organism>
<dbReference type="EMBL" id="PFEQ01000001">
    <property type="protein sequence ID" value="PJE74489.1"/>
    <property type="molecule type" value="Genomic_DNA"/>
</dbReference>
<evidence type="ECO:0000313" key="2">
    <source>
        <dbReference type="EMBL" id="PJE74489.1"/>
    </source>
</evidence>
<proteinExistence type="predicted"/>
<keyword evidence="1" id="KW-1133">Transmembrane helix</keyword>
<keyword evidence="1" id="KW-0812">Transmembrane</keyword>
<comment type="caution">
    <text evidence="2">The sequence shown here is derived from an EMBL/GenBank/DDBJ whole genome shotgun (WGS) entry which is preliminary data.</text>
</comment>
<dbReference type="Proteomes" id="UP000228700">
    <property type="component" value="Unassembled WGS sequence"/>
</dbReference>
<keyword evidence="1" id="KW-0472">Membrane</keyword>
<protein>
    <recommendedName>
        <fullName evidence="4">Type 4 fimbrial biogenesis protein PilX N-terminal domain-containing protein</fullName>
    </recommendedName>
</protein>
<evidence type="ECO:0000256" key="1">
    <source>
        <dbReference type="SAM" id="Phobius"/>
    </source>
</evidence>
<gene>
    <name evidence="2" type="ORF">COV01_00425</name>
</gene>
<reference evidence="3" key="1">
    <citation type="submission" date="2017-09" db="EMBL/GenBank/DDBJ databases">
        <title>Depth-based differentiation of microbial function through sediment-hosted aquifers and enrichment of novel symbionts in the deep terrestrial subsurface.</title>
        <authorList>
            <person name="Probst A.J."/>
            <person name="Ladd B."/>
            <person name="Jarett J.K."/>
            <person name="Geller-Mcgrath D.E."/>
            <person name="Sieber C.M.K."/>
            <person name="Emerson J.B."/>
            <person name="Anantharaman K."/>
            <person name="Thomas B.C."/>
            <person name="Malmstrom R."/>
            <person name="Stieglmeier M."/>
            <person name="Klingl A."/>
            <person name="Woyke T."/>
            <person name="Ryan C.M."/>
            <person name="Banfield J.F."/>
        </authorList>
    </citation>
    <scope>NUCLEOTIDE SEQUENCE [LARGE SCALE GENOMIC DNA]</scope>
</reference>
<evidence type="ECO:0000313" key="3">
    <source>
        <dbReference type="Proteomes" id="UP000228700"/>
    </source>
</evidence>
<dbReference type="AlphaFoldDB" id="A0A2M8LCY3"/>
<sequence length="581" mass="59912">MNKKYLHNNKEGGYAVMTALLFFLASTAAVVASLSDGALREVHVVRNESFSKQSYYASESAAEDAVYRIKNNLSIDSTEMVTVASSSASVSIVDNGDNTKTIRSDGDVGGTKRTTEIGLNVGTGLTIDYALQTGVGGVDLLSGVDVIGDIYTTGSINGCGGCSISGAAIAAGTSTLSLDQSNTTPDPANQSIIFGDSTNNQDLSQSFVPSTDLSIMKLELFIKKIGNPSNATIKITKEKGGKPDFYNPIASGTLSSSLVSTTYTWINIPLTAVPVLESGDTYWIVIDANANTSNYYEISANTGYVNGQAKIGRGDINNGWNNTSPSGLDAYFKIYLSSADVGISGEDQYNKMSVGSAYARQVSFVNATGNIYCQIGGNNNKPCDESRSDPVFVGLPIALDAIDFWKSEAVSGTTTSGNISVGSTGSTLGPRKIVGNLSVGSGGTLRVSGTLWVTGSVTINGGGTVTSADSSKSFVIISDSNISLSGGAQITGGTNHHIMLLSTSSSDPAVTINGGANDTIASAPYGGILFTGGAAVSAGIANHITIDGGADVVYSSDLSQLNFSSGSSGDTFNIESWKETE</sequence>
<evidence type="ECO:0008006" key="4">
    <source>
        <dbReference type="Google" id="ProtNLM"/>
    </source>
</evidence>
<name>A0A2M8LCY3_9BACT</name>
<feature type="transmembrane region" description="Helical" evidence="1">
    <location>
        <begin position="12"/>
        <end position="34"/>
    </location>
</feature>